<accession>A0A6N1NDS9</accession>
<dbReference type="RefSeq" id="YP_010780273.1">
    <property type="nucleotide sequence ID" value="NC_075038.1"/>
</dbReference>
<dbReference type="GO" id="GO:0042262">
    <property type="term" value="P:DNA protection"/>
    <property type="evidence" value="ECO:0007669"/>
    <property type="project" value="InterPro"/>
</dbReference>
<organism evidence="1">
    <name type="scientific">Tupanvirus deep ocean</name>
    <dbReference type="NCBI Taxonomy" id="2126984"/>
    <lineage>
        <taxon>Viruses</taxon>
        <taxon>Varidnaviria</taxon>
        <taxon>Bamfordvirae</taxon>
        <taxon>Nucleocytoviricota</taxon>
        <taxon>Megaviricetes</taxon>
        <taxon>Imitervirales</taxon>
        <taxon>Mimiviridae</taxon>
        <taxon>Megamimivirinae</taxon>
        <taxon>Tupanvirus</taxon>
        <taxon>Tupanvirus altamarinense</taxon>
    </lineage>
</organism>
<dbReference type="GeneID" id="80516964"/>
<dbReference type="Gene3D" id="3.10.470.10">
    <property type="entry name" value="Chromosomal protein MC1"/>
    <property type="match status" value="1"/>
</dbReference>
<dbReference type="EMBL" id="MF405918">
    <property type="protein sequence ID" value="QKU33665.1"/>
    <property type="molecule type" value="Genomic_DNA"/>
</dbReference>
<proteinExistence type="predicted"/>
<reference evidence="1" key="2">
    <citation type="journal article" date="2018" name="Nat. Commun.">
        <title>Tailed giant Tupanvirus possesses the most complete translational apparatus of the known virosphere.</title>
        <authorList>
            <person name="Abrahao J."/>
            <person name="Silva L."/>
            <person name="Silva L.S."/>
            <person name="Khalil J.Y.B."/>
            <person name="Rodrigues R."/>
            <person name="Arantes T."/>
            <person name="Assis F."/>
            <person name="Boratto P."/>
            <person name="Andrade M."/>
            <person name="Kroon E.G."/>
            <person name="Ribeiro B."/>
            <person name="Bergier I."/>
            <person name="Seligmann H."/>
            <person name="Ghigo E."/>
            <person name="Colson P."/>
            <person name="Levasseur A."/>
            <person name="Kroemer G."/>
            <person name="Raoult D."/>
            <person name="La Scola B."/>
        </authorList>
    </citation>
    <scope>NUCLEOTIDE SEQUENCE [LARGE SCALE GENOMIC DNA]</scope>
    <source>
        <strain evidence="1">Deep ocean</strain>
    </source>
</reference>
<name>A0A6N1NDS9_9VIRU</name>
<sequence>MPFHYNRYFAYIDTNTGEKCGRYCGDSPLQAAKKCANKRFQYLKSIGNNTTDITIVIKEMTRGSQKKFFAYNAKKISIIPYTIHIGNKTITYNKIFKVKKISLPDNFLGDMKQKIIADETKDSKVVDNLQAKIVDVNKNVFIIEV</sequence>
<dbReference type="InterPro" id="IPR036620">
    <property type="entry name" value="MC1_sf"/>
</dbReference>
<protein>
    <submittedName>
        <fullName evidence="1">Mg347 protein</fullName>
    </submittedName>
</protein>
<reference evidence="1" key="1">
    <citation type="submission" date="2017-06" db="EMBL/GenBank/DDBJ databases">
        <authorList>
            <person name="Assis F.L."/>
            <person name="Abrahao J.S."/>
            <person name="Silva L."/>
            <person name="Khalil J.B."/>
            <person name="Rodrigues R."/>
            <person name="Silva L.S."/>
            <person name="Boratto P."/>
            <person name="Andrade M."/>
            <person name="Kroon E.G."/>
            <person name="Ribeiro B."/>
            <person name="Bergier I."/>
            <person name="Seligmann H."/>
            <person name="Ghigo E."/>
            <person name="Colson P."/>
            <person name="Levasseur A."/>
            <person name="Raoult D."/>
            <person name="Scola B.L."/>
        </authorList>
    </citation>
    <scope>NUCLEOTIDE SEQUENCE</scope>
    <source>
        <strain evidence="1">Deep ocean</strain>
    </source>
</reference>
<dbReference type="SUPFAM" id="SSF102875">
    <property type="entry name" value="Chromosomal protein MC1"/>
    <property type="match status" value="1"/>
</dbReference>
<dbReference type="KEGG" id="vg:80516964"/>
<evidence type="ECO:0000313" key="1">
    <source>
        <dbReference type="EMBL" id="QKU33665.1"/>
    </source>
</evidence>